<comment type="caution">
    <text evidence="3">The sequence shown here is derived from an EMBL/GenBank/DDBJ whole genome shotgun (WGS) entry which is preliminary data.</text>
</comment>
<dbReference type="RefSeq" id="XP_018146183.1">
    <property type="nucleotide sequence ID" value="XM_018289809.1"/>
</dbReference>
<sequence length="447" mass="49188">MGIISSISTSVRGDIPSSTQWSQPPVPTASETLTAVATVATSVRDGGIGAAVGVVVGILLGAASMWYYFQRPVPVTTLGPNDFNHAKMIVGAGVHVQPPKPKEKLTRNAVLDFYQLDGPDCLVGRTIPNKVGEISAGTTRHVDYYYHLDKVSSLPDNFDEALSRFVPDEKEAATLKALLIDPFSRDLAICHLIARAFWTNLDVHSVGPLSLLPPTVTEFMTSLPFSYETAAPEGSLSPPIYSNLNFANEQWGFSGRQGLIAWRTVTAFLMKHDYFLAGPLKPPPSIEPQMKKLVAAISDVLAPFARDDMPEDCPCDYIHHLETGLGNRYLELGYQIFSNPLEFHFVFEPAPSMETGLVTAPGLAVLSSWYGEPLDRPGMVDGYPLIQVPRVKVILGPGDNYEEKMKEGDRLVAERLKELEEQRLKAEHEEPPEEEETGLHNNCLVYR</sequence>
<dbReference type="KEGG" id="pchm:VFPPC_11701"/>
<keyword evidence="2" id="KW-1133">Transmembrane helix</keyword>
<protein>
    <submittedName>
        <fullName evidence="3">Uncharacterized protein</fullName>
    </submittedName>
</protein>
<name>A0A179FVG2_METCM</name>
<evidence type="ECO:0000313" key="3">
    <source>
        <dbReference type="EMBL" id="OAQ69646.1"/>
    </source>
</evidence>
<dbReference type="Proteomes" id="UP000078397">
    <property type="component" value="Unassembled WGS sequence"/>
</dbReference>
<keyword evidence="4" id="KW-1185">Reference proteome</keyword>
<keyword evidence="2" id="KW-0472">Membrane</keyword>
<reference evidence="3 4" key="1">
    <citation type="journal article" date="2016" name="PLoS Pathog.">
        <title>Biosynthesis of antibiotic leucinostatins in bio-control fungus Purpureocillium lilacinum and their inhibition on phytophthora revealed by genome mining.</title>
        <authorList>
            <person name="Wang G."/>
            <person name="Liu Z."/>
            <person name="Lin R."/>
            <person name="Li E."/>
            <person name="Mao Z."/>
            <person name="Ling J."/>
            <person name="Yang Y."/>
            <person name="Yin W.B."/>
            <person name="Xie B."/>
        </authorList>
    </citation>
    <scope>NUCLEOTIDE SEQUENCE [LARGE SCALE GENOMIC DNA]</scope>
    <source>
        <strain evidence="3">170</strain>
    </source>
</reference>
<evidence type="ECO:0000256" key="2">
    <source>
        <dbReference type="SAM" id="Phobius"/>
    </source>
</evidence>
<organism evidence="3 4">
    <name type="scientific">Pochonia chlamydosporia 170</name>
    <dbReference type="NCBI Taxonomy" id="1380566"/>
    <lineage>
        <taxon>Eukaryota</taxon>
        <taxon>Fungi</taxon>
        <taxon>Dikarya</taxon>
        <taxon>Ascomycota</taxon>
        <taxon>Pezizomycotina</taxon>
        <taxon>Sordariomycetes</taxon>
        <taxon>Hypocreomycetidae</taxon>
        <taxon>Hypocreales</taxon>
        <taxon>Clavicipitaceae</taxon>
        <taxon>Pochonia</taxon>
    </lineage>
</organism>
<gene>
    <name evidence="3" type="ORF">VFPPC_11701</name>
</gene>
<feature type="transmembrane region" description="Helical" evidence="2">
    <location>
        <begin position="48"/>
        <end position="69"/>
    </location>
</feature>
<dbReference type="OrthoDB" id="5421765at2759"/>
<dbReference type="AlphaFoldDB" id="A0A179FVG2"/>
<dbReference type="GeneID" id="28853803"/>
<feature type="compositionally biased region" description="Polar residues" evidence="1">
    <location>
        <begin position="1"/>
        <end position="23"/>
    </location>
</feature>
<dbReference type="STRING" id="1380566.A0A179FVG2"/>
<feature type="region of interest" description="Disordered" evidence="1">
    <location>
        <begin position="1"/>
        <end position="27"/>
    </location>
</feature>
<accession>A0A179FVG2</accession>
<dbReference type="EMBL" id="LSBJ02000002">
    <property type="protein sequence ID" value="OAQ69646.1"/>
    <property type="molecule type" value="Genomic_DNA"/>
</dbReference>
<keyword evidence="2" id="KW-0812">Transmembrane</keyword>
<proteinExistence type="predicted"/>
<evidence type="ECO:0000313" key="4">
    <source>
        <dbReference type="Proteomes" id="UP000078397"/>
    </source>
</evidence>
<evidence type="ECO:0000256" key="1">
    <source>
        <dbReference type="SAM" id="MobiDB-lite"/>
    </source>
</evidence>
<feature type="region of interest" description="Disordered" evidence="1">
    <location>
        <begin position="422"/>
        <end position="442"/>
    </location>
</feature>